<evidence type="ECO:0000313" key="2">
    <source>
        <dbReference type="EMBL" id="GLL04684.1"/>
    </source>
</evidence>
<feature type="region of interest" description="Disordered" evidence="1">
    <location>
        <begin position="93"/>
        <end position="112"/>
    </location>
</feature>
<evidence type="ECO:0008006" key="4">
    <source>
        <dbReference type="Google" id="ProtNLM"/>
    </source>
</evidence>
<reference evidence="2" key="2">
    <citation type="submission" date="2023-01" db="EMBL/GenBank/DDBJ databases">
        <authorList>
            <person name="Sun Q."/>
            <person name="Evtushenko L."/>
        </authorList>
    </citation>
    <scope>NUCLEOTIDE SEQUENCE</scope>
    <source>
        <strain evidence="2">VKM Ac-1321</strain>
    </source>
</reference>
<comment type="caution">
    <text evidence="2">The sequence shown here is derived from an EMBL/GenBank/DDBJ whole genome shotgun (WGS) entry which is preliminary data.</text>
</comment>
<reference evidence="2" key="1">
    <citation type="journal article" date="2014" name="Int. J. Syst. Evol. Microbiol.">
        <title>Complete genome sequence of Corynebacterium casei LMG S-19264T (=DSM 44701T), isolated from a smear-ripened cheese.</title>
        <authorList>
            <consortium name="US DOE Joint Genome Institute (JGI-PGF)"/>
            <person name="Walter F."/>
            <person name="Albersmeier A."/>
            <person name="Kalinowski J."/>
            <person name="Ruckert C."/>
        </authorList>
    </citation>
    <scope>NUCLEOTIDE SEQUENCE</scope>
    <source>
        <strain evidence="2">VKM Ac-1321</strain>
    </source>
</reference>
<accession>A0A9W6KQ81</accession>
<organism evidence="2 3">
    <name type="scientific">Dactylosporangium matsuzakiense</name>
    <dbReference type="NCBI Taxonomy" id="53360"/>
    <lineage>
        <taxon>Bacteria</taxon>
        <taxon>Bacillati</taxon>
        <taxon>Actinomycetota</taxon>
        <taxon>Actinomycetes</taxon>
        <taxon>Micromonosporales</taxon>
        <taxon>Micromonosporaceae</taxon>
        <taxon>Dactylosporangium</taxon>
    </lineage>
</organism>
<name>A0A9W6KQ81_9ACTN</name>
<dbReference type="RefSeq" id="WP_261961856.1">
    <property type="nucleotide sequence ID" value="NZ_BAAAXA010000001.1"/>
</dbReference>
<dbReference type="EMBL" id="BSFP01000048">
    <property type="protein sequence ID" value="GLL04684.1"/>
    <property type="molecule type" value="Genomic_DNA"/>
</dbReference>
<feature type="region of interest" description="Disordered" evidence="1">
    <location>
        <begin position="1"/>
        <end position="26"/>
    </location>
</feature>
<dbReference type="Proteomes" id="UP001143480">
    <property type="component" value="Unassembled WGS sequence"/>
</dbReference>
<feature type="compositionally biased region" description="Low complexity" evidence="1">
    <location>
        <begin position="1"/>
        <end position="11"/>
    </location>
</feature>
<sequence>MSTPPARASSAPPQPTAPTGNSGETWTEDRIRALGVITDLPTAAKVFGLGRALAYALARDGQFPVPVMRVGNRYRVPVAAILAALHLPAATTTTDAATMPDATAAPPDAAAT</sequence>
<dbReference type="AlphaFoldDB" id="A0A9W6KQ81"/>
<evidence type="ECO:0000256" key="1">
    <source>
        <dbReference type="SAM" id="MobiDB-lite"/>
    </source>
</evidence>
<evidence type="ECO:0000313" key="3">
    <source>
        <dbReference type="Proteomes" id="UP001143480"/>
    </source>
</evidence>
<protein>
    <recommendedName>
        <fullName evidence="4">Helix-turn-helix domain-containing protein</fullName>
    </recommendedName>
</protein>
<keyword evidence="3" id="KW-1185">Reference proteome</keyword>
<proteinExistence type="predicted"/>
<gene>
    <name evidence="2" type="ORF">GCM10017581_064310</name>
</gene>